<accession>A0A9P4GGB2</accession>
<evidence type="ECO:0000256" key="7">
    <source>
        <dbReference type="ARBA" id="ARBA00023242"/>
    </source>
</evidence>
<evidence type="ECO:0000256" key="3">
    <source>
        <dbReference type="ARBA" id="ARBA00022771"/>
    </source>
</evidence>
<dbReference type="InterPro" id="IPR051061">
    <property type="entry name" value="Zinc_finger_trans_reg"/>
</dbReference>
<evidence type="ECO:0000256" key="5">
    <source>
        <dbReference type="ARBA" id="ARBA00023015"/>
    </source>
</evidence>
<dbReference type="AlphaFoldDB" id="A0A9P4GGB2"/>
<feature type="domain" description="C2H2-type" evidence="8">
    <location>
        <begin position="203"/>
        <end position="228"/>
    </location>
</feature>
<dbReference type="Proteomes" id="UP000800039">
    <property type="component" value="Unassembled WGS sequence"/>
</dbReference>
<dbReference type="InterPro" id="IPR036236">
    <property type="entry name" value="Znf_C2H2_sf"/>
</dbReference>
<feature type="domain" description="C2H2-type" evidence="8">
    <location>
        <begin position="70"/>
        <end position="99"/>
    </location>
</feature>
<reference evidence="9" key="1">
    <citation type="submission" date="2020-01" db="EMBL/GenBank/DDBJ databases">
        <authorList>
            <consortium name="DOE Joint Genome Institute"/>
            <person name="Haridas S."/>
            <person name="Albert R."/>
            <person name="Binder M."/>
            <person name="Bloem J."/>
            <person name="Labutti K."/>
            <person name="Salamov A."/>
            <person name="Andreopoulos B."/>
            <person name="Baker S.E."/>
            <person name="Barry K."/>
            <person name="Bills G."/>
            <person name="Bluhm B.H."/>
            <person name="Cannon C."/>
            <person name="Castanera R."/>
            <person name="Culley D.E."/>
            <person name="Daum C."/>
            <person name="Ezra D."/>
            <person name="Gonzalez J.B."/>
            <person name="Henrissat B."/>
            <person name="Kuo A."/>
            <person name="Liang C."/>
            <person name="Lipzen A."/>
            <person name="Lutzoni F."/>
            <person name="Magnuson J."/>
            <person name="Mondo S."/>
            <person name="Nolan M."/>
            <person name="Ohm R."/>
            <person name="Pangilinan J."/>
            <person name="Park H.-J."/>
            <person name="Ramirez L."/>
            <person name="Alfaro M."/>
            <person name="Sun H."/>
            <person name="Tritt A."/>
            <person name="Yoshinaga Y."/>
            <person name="Zwiers L.-H."/>
            <person name="Turgeon B.G."/>
            <person name="Goodwin S.B."/>
            <person name="Spatafora J.W."/>
            <person name="Crous P.W."/>
            <person name="Grigoriev I.V."/>
        </authorList>
    </citation>
    <scope>NUCLEOTIDE SEQUENCE</scope>
    <source>
        <strain evidence="9">CBS 394.84</strain>
    </source>
</reference>
<keyword evidence="4" id="KW-0862">Zinc</keyword>
<dbReference type="PANTHER" id="PTHR46179:SF13">
    <property type="entry name" value="C2H2-TYPE DOMAIN-CONTAINING PROTEIN"/>
    <property type="match status" value="1"/>
</dbReference>
<dbReference type="Gene3D" id="3.30.160.60">
    <property type="entry name" value="Classic Zinc Finger"/>
    <property type="match status" value="1"/>
</dbReference>
<keyword evidence="10" id="KW-1185">Reference proteome</keyword>
<proteinExistence type="predicted"/>
<dbReference type="GeneID" id="63850617"/>
<dbReference type="InterPro" id="IPR013087">
    <property type="entry name" value="Znf_C2H2_type"/>
</dbReference>
<dbReference type="RefSeq" id="XP_040788116.1">
    <property type="nucleotide sequence ID" value="XM_040933366.1"/>
</dbReference>
<evidence type="ECO:0000256" key="6">
    <source>
        <dbReference type="ARBA" id="ARBA00023163"/>
    </source>
</evidence>
<keyword evidence="7" id="KW-0539">Nucleus</keyword>
<name>A0A9P4GGB2_9PLEO</name>
<keyword evidence="3" id="KW-0863">Zinc-finger</keyword>
<evidence type="ECO:0000313" key="9">
    <source>
        <dbReference type="EMBL" id="KAF1845553.1"/>
    </source>
</evidence>
<dbReference type="SMART" id="SM00355">
    <property type="entry name" value="ZnF_C2H2"/>
    <property type="match status" value="3"/>
</dbReference>
<sequence length="295" mass="33847">MEARPSNDSLMRSTLSKGLHAPAPFGQNVLDPPTPNDLIVCSVKGCISKPFKRQAELNRHMKKHEGKTDYPCLAVGCKRTGTQAFTRPDKLKAHVIAGHHDDDLFKCYKPDCSVELPRGVFALHYSDWNNGPIGDVFYSLREMRKCPIPKCTFWLIRTYWSQSEQYGLEDLQAHLLEKHDARGRANFAGLLRQAGYDSITAEVMCPICPTNNRFARHEDFYAHYFLQHFHGPICDDHSDASCPDTCQGREDYWRLTHSSSIPEEVRQHRRTILSIWPAFPRSSVWNDVRCQSKQE</sequence>
<keyword evidence="6" id="KW-0804">Transcription</keyword>
<evidence type="ECO:0000256" key="4">
    <source>
        <dbReference type="ARBA" id="ARBA00022833"/>
    </source>
</evidence>
<dbReference type="GO" id="GO:0006357">
    <property type="term" value="P:regulation of transcription by RNA polymerase II"/>
    <property type="evidence" value="ECO:0007669"/>
    <property type="project" value="TreeGrafter"/>
</dbReference>
<evidence type="ECO:0000256" key="2">
    <source>
        <dbReference type="ARBA" id="ARBA00022723"/>
    </source>
</evidence>
<evidence type="ECO:0000256" key="1">
    <source>
        <dbReference type="ARBA" id="ARBA00004123"/>
    </source>
</evidence>
<dbReference type="GO" id="GO:0005634">
    <property type="term" value="C:nucleus"/>
    <property type="evidence" value="ECO:0007669"/>
    <property type="project" value="UniProtKB-SubCell"/>
</dbReference>
<dbReference type="PANTHER" id="PTHR46179">
    <property type="entry name" value="ZINC FINGER PROTEIN"/>
    <property type="match status" value="1"/>
</dbReference>
<keyword evidence="2" id="KW-0479">Metal-binding</keyword>
<comment type="subcellular location">
    <subcellularLocation>
        <location evidence="1">Nucleus</location>
    </subcellularLocation>
</comment>
<dbReference type="EMBL" id="ML976616">
    <property type="protein sequence ID" value="KAF1845553.1"/>
    <property type="molecule type" value="Genomic_DNA"/>
</dbReference>
<feature type="domain" description="C2H2-type" evidence="8">
    <location>
        <begin position="39"/>
        <end position="64"/>
    </location>
</feature>
<organism evidence="9 10">
    <name type="scientific">Cucurbitaria berberidis CBS 394.84</name>
    <dbReference type="NCBI Taxonomy" id="1168544"/>
    <lineage>
        <taxon>Eukaryota</taxon>
        <taxon>Fungi</taxon>
        <taxon>Dikarya</taxon>
        <taxon>Ascomycota</taxon>
        <taxon>Pezizomycotina</taxon>
        <taxon>Dothideomycetes</taxon>
        <taxon>Pleosporomycetidae</taxon>
        <taxon>Pleosporales</taxon>
        <taxon>Pleosporineae</taxon>
        <taxon>Cucurbitariaceae</taxon>
        <taxon>Cucurbitaria</taxon>
    </lineage>
</organism>
<dbReference type="GO" id="GO:0008270">
    <property type="term" value="F:zinc ion binding"/>
    <property type="evidence" value="ECO:0007669"/>
    <property type="project" value="UniProtKB-KW"/>
</dbReference>
<dbReference type="OrthoDB" id="3939438at2759"/>
<evidence type="ECO:0000313" key="10">
    <source>
        <dbReference type="Proteomes" id="UP000800039"/>
    </source>
</evidence>
<evidence type="ECO:0000259" key="8">
    <source>
        <dbReference type="SMART" id="SM00355"/>
    </source>
</evidence>
<protein>
    <recommendedName>
        <fullName evidence="8">C2H2-type domain-containing protein</fullName>
    </recommendedName>
</protein>
<gene>
    <name evidence="9" type="ORF">K460DRAFT_366419</name>
</gene>
<keyword evidence="5" id="KW-0805">Transcription regulation</keyword>
<comment type="caution">
    <text evidence="9">The sequence shown here is derived from an EMBL/GenBank/DDBJ whole genome shotgun (WGS) entry which is preliminary data.</text>
</comment>
<dbReference type="SUPFAM" id="SSF57667">
    <property type="entry name" value="beta-beta-alpha zinc fingers"/>
    <property type="match status" value="1"/>
</dbReference>